<reference evidence="1" key="1">
    <citation type="journal article" date="2014" name="Front. Microbiol.">
        <title>High frequency of phylogenetically diverse reductive dehalogenase-homologous genes in deep subseafloor sedimentary metagenomes.</title>
        <authorList>
            <person name="Kawai M."/>
            <person name="Futagami T."/>
            <person name="Toyoda A."/>
            <person name="Takaki Y."/>
            <person name="Nishi S."/>
            <person name="Hori S."/>
            <person name="Arai W."/>
            <person name="Tsubouchi T."/>
            <person name="Morono Y."/>
            <person name="Uchiyama I."/>
            <person name="Ito T."/>
            <person name="Fujiyama A."/>
            <person name="Inagaki F."/>
            <person name="Takami H."/>
        </authorList>
    </citation>
    <scope>NUCLEOTIDE SEQUENCE</scope>
    <source>
        <strain evidence="1">Expedition CK06-06</strain>
    </source>
</reference>
<accession>X1GMT6</accession>
<gene>
    <name evidence="1" type="ORF">S03H2_34791</name>
</gene>
<sequence>MAKHPNFYCDMAYWCGFGPEYLYQALLKLKSLNAIDRVLYGSENLCTATFPEVYRSVNSVADRLGLPRISDEEMANI</sequence>
<protein>
    <submittedName>
        <fullName evidence="1">Uncharacterized protein</fullName>
    </submittedName>
</protein>
<comment type="caution">
    <text evidence="1">The sequence shown here is derived from an EMBL/GenBank/DDBJ whole genome shotgun (WGS) entry which is preliminary data.</text>
</comment>
<dbReference type="AlphaFoldDB" id="X1GMT6"/>
<dbReference type="EMBL" id="BARU01021250">
    <property type="protein sequence ID" value="GAH58467.1"/>
    <property type="molecule type" value="Genomic_DNA"/>
</dbReference>
<proteinExistence type="predicted"/>
<name>X1GMT6_9ZZZZ</name>
<feature type="non-terminal residue" evidence="1">
    <location>
        <position position="77"/>
    </location>
</feature>
<evidence type="ECO:0000313" key="1">
    <source>
        <dbReference type="EMBL" id="GAH58467.1"/>
    </source>
</evidence>
<organism evidence="1">
    <name type="scientific">marine sediment metagenome</name>
    <dbReference type="NCBI Taxonomy" id="412755"/>
    <lineage>
        <taxon>unclassified sequences</taxon>
        <taxon>metagenomes</taxon>
        <taxon>ecological metagenomes</taxon>
    </lineage>
</organism>